<keyword evidence="3" id="KW-1185">Reference proteome</keyword>
<dbReference type="Proteomes" id="UP001162483">
    <property type="component" value="Unassembled WGS sequence"/>
</dbReference>
<sequence length="100" mass="11402">MYTVMYIPAPLYSIIVIGHVYSNYLPLKSPWRWRGCLLSAEESGPLLHLSPQRRCRRSRETGTRLHNEAWSAAAPSSVLAAREFFLSFDKRASGFFKLGL</sequence>
<reference evidence="2" key="1">
    <citation type="submission" date="2023-05" db="EMBL/GenBank/DDBJ databases">
        <authorList>
            <person name="Stuckert A."/>
        </authorList>
    </citation>
    <scope>NUCLEOTIDE SEQUENCE</scope>
</reference>
<keyword evidence="1" id="KW-0472">Membrane</keyword>
<comment type="caution">
    <text evidence="2">The sequence shown here is derived from an EMBL/GenBank/DDBJ whole genome shotgun (WGS) entry which is preliminary data.</text>
</comment>
<dbReference type="EMBL" id="CATNWA010011023">
    <property type="protein sequence ID" value="CAI9561002.1"/>
    <property type="molecule type" value="Genomic_DNA"/>
</dbReference>
<keyword evidence="1" id="KW-1133">Transmembrane helix</keyword>
<name>A0ABN9CPP5_9NEOB</name>
<accession>A0ABN9CPP5</accession>
<feature type="non-terminal residue" evidence="2">
    <location>
        <position position="100"/>
    </location>
</feature>
<evidence type="ECO:0000313" key="2">
    <source>
        <dbReference type="EMBL" id="CAI9561002.1"/>
    </source>
</evidence>
<feature type="transmembrane region" description="Helical" evidence="1">
    <location>
        <begin position="6"/>
        <end position="24"/>
    </location>
</feature>
<protein>
    <submittedName>
        <fullName evidence="2">Uncharacterized protein</fullName>
    </submittedName>
</protein>
<proteinExistence type="predicted"/>
<keyword evidence="1" id="KW-0812">Transmembrane</keyword>
<evidence type="ECO:0000256" key="1">
    <source>
        <dbReference type="SAM" id="Phobius"/>
    </source>
</evidence>
<evidence type="ECO:0000313" key="3">
    <source>
        <dbReference type="Proteomes" id="UP001162483"/>
    </source>
</evidence>
<organism evidence="2 3">
    <name type="scientific">Staurois parvus</name>
    <dbReference type="NCBI Taxonomy" id="386267"/>
    <lineage>
        <taxon>Eukaryota</taxon>
        <taxon>Metazoa</taxon>
        <taxon>Chordata</taxon>
        <taxon>Craniata</taxon>
        <taxon>Vertebrata</taxon>
        <taxon>Euteleostomi</taxon>
        <taxon>Amphibia</taxon>
        <taxon>Batrachia</taxon>
        <taxon>Anura</taxon>
        <taxon>Neobatrachia</taxon>
        <taxon>Ranoidea</taxon>
        <taxon>Ranidae</taxon>
        <taxon>Staurois</taxon>
    </lineage>
</organism>
<gene>
    <name evidence="2" type="ORF">SPARVUS_LOCUS5366492</name>
</gene>